<feature type="compositionally biased region" description="Polar residues" evidence="6">
    <location>
        <begin position="829"/>
        <end position="838"/>
    </location>
</feature>
<dbReference type="Pfam" id="PF00642">
    <property type="entry name" value="zf-CCCH"/>
    <property type="match status" value="1"/>
</dbReference>
<organism evidence="8 9">
    <name type="scientific">Kwoniella heveanensis BCC8398</name>
    <dbReference type="NCBI Taxonomy" id="1296120"/>
    <lineage>
        <taxon>Eukaryota</taxon>
        <taxon>Fungi</taxon>
        <taxon>Dikarya</taxon>
        <taxon>Basidiomycota</taxon>
        <taxon>Agaricomycotina</taxon>
        <taxon>Tremellomycetes</taxon>
        <taxon>Tremellales</taxon>
        <taxon>Cryptococcaceae</taxon>
        <taxon>Kwoniella</taxon>
    </lineage>
</organism>
<feature type="region of interest" description="Disordered" evidence="6">
    <location>
        <begin position="791"/>
        <end position="838"/>
    </location>
</feature>
<keyword evidence="9" id="KW-1185">Reference proteome</keyword>
<evidence type="ECO:0000313" key="8">
    <source>
        <dbReference type="EMBL" id="OCF31329.1"/>
    </source>
</evidence>
<dbReference type="PROSITE" id="PS50103">
    <property type="entry name" value="ZF_C3H1"/>
    <property type="match status" value="1"/>
</dbReference>
<feature type="compositionally biased region" description="Low complexity" evidence="6">
    <location>
        <begin position="819"/>
        <end position="828"/>
    </location>
</feature>
<evidence type="ECO:0000256" key="1">
    <source>
        <dbReference type="ARBA" id="ARBA00022723"/>
    </source>
</evidence>
<evidence type="ECO:0000313" key="9">
    <source>
        <dbReference type="Proteomes" id="UP000092666"/>
    </source>
</evidence>
<feature type="compositionally biased region" description="Basic and acidic residues" evidence="6">
    <location>
        <begin position="793"/>
        <end position="803"/>
    </location>
</feature>
<keyword evidence="4 5" id="KW-0862">Zinc</keyword>
<feature type="region of interest" description="Disordered" evidence="6">
    <location>
        <begin position="1"/>
        <end position="61"/>
    </location>
</feature>
<dbReference type="Proteomes" id="UP000092666">
    <property type="component" value="Unassembled WGS sequence"/>
</dbReference>
<dbReference type="SMART" id="SM00356">
    <property type="entry name" value="ZnF_C3H1"/>
    <property type="match status" value="1"/>
</dbReference>
<dbReference type="STRING" id="1296120.A0A1B9GJV2"/>
<sequence length="838" mass="90715">MNPLHLLNHQKQRGSSPASAVSTEGLRSVAFQPSRMHRSRFRSQQPYRPFHPPREQPAQQTSINPAHTAFEASQEVEVTLSSPSNVDATVHSLGAHAVLIHHAKDQYEVDHIEHIEKRDDSAASPTPSSARSAEDIVDNVSQPVRPRLGGIGVGAVVRHLSGSSARGGGRASTSTRAGNTPRWLTYTRGLIQPSTDSEGDHPDLQTPTVQETVMSEPVLYSSATDTSYAIPAPIPVNVRAVDRVSTSPSHAQTLVTPNQVTQRRNPLPDLTRVAPPNYVASLIASPPSSTINGRPATRPFSLAPPPYTDDDIPCPEPYNLAYPHPLTAYASPGVNPETVKASGYGELLERLVSEDLQSAVGTILYEAGFRSLESSVYLLFSFGASNGAGNGIPESLWSKLENANPTRLPVGVAGVSPFARGTMNPELAADLPPRFSQLQQAQSIEKGLLTHGMLTPASSISETDYFTPRPSERTMSTVTDFDPTPRPSPDNAPMRHAASLGQLDHHRSTTTGASHPESLYHRSGYRKQDTTDLPYPQVGSRYQSPSLPKGQHSGISPFYKTELCAMWEQMGRCKYGGQCQYAHGLEELRMPRHLQQLQPQPQPQSQPQPHAASIAPVTDDDTALEQTQDCLSDGIVYPLPHRVTSSRSYAPLLRRDQLREQSQNLQPRRASCPPLQLFPLAEAESVVASGYQHEMELTPAPIGAERPSALPLTRRSAIVQQNSVPTPPAPMWGDIDMPAFSMSSEPRQVSSIYTNSTPSSTFLRSERSTLSLSASTSSGPRFSTYTNLDEYEGERADTDKVNEGHVATASGSGSGGRSSGSLASSTSLDFSTGKSIWR</sequence>
<feature type="zinc finger region" description="C3H1-type" evidence="5">
    <location>
        <begin position="558"/>
        <end position="586"/>
    </location>
</feature>
<accession>A0A1B9GJV2</accession>
<keyword evidence="1 5" id="KW-0479">Metal-binding</keyword>
<dbReference type="EMBL" id="KV700135">
    <property type="protein sequence ID" value="OCF31329.1"/>
    <property type="molecule type" value="Genomic_DNA"/>
</dbReference>
<keyword evidence="2" id="KW-0677">Repeat</keyword>
<evidence type="ECO:0000256" key="5">
    <source>
        <dbReference type="PROSITE-ProRule" id="PRU00723"/>
    </source>
</evidence>
<feature type="compositionally biased region" description="Low complexity" evidence="6">
    <location>
        <begin position="122"/>
        <end position="131"/>
    </location>
</feature>
<dbReference type="GO" id="GO:0008270">
    <property type="term" value="F:zinc ion binding"/>
    <property type="evidence" value="ECO:0007669"/>
    <property type="project" value="UniProtKB-KW"/>
</dbReference>
<proteinExistence type="predicted"/>
<dbReference type="Gene3D" id="4.10.1000.10">
    <property type="entry name" value="Zinc finger, CCCH-type"/>
    <property type="match status" value="1"/>
</dbReference>
<name>A0A1B9GJV2_9TREE</name>
<feature type="region of interest" description="Disordered" evidence="6">
    <location>
        <begin position="460"/>
        <end position="554"/>
    </location>
</feature>
<evidence type="ECO:0000256" key="4">
    <source>
        <dbReference type="ARBA" id="ARBA00022833"/>
    </source>
</evidence>
<evidence type="ECO:0000256" key="3">
    <source>
        <dbReference type="ARBA" id="ARBA00022771"/>
    </source>
</evidence>
<dbReference type="SUPFAM" id="SSF90229">
    <property type="entry name" value="CCCH zinc finger"/>
    <property type="match status" value="1"/>
</dbReference>
<feature type="compositionally biased region" description="Polar residues" evidence="6">
    <location>
        <begin position="248"/>
        <end position="264"/>
    </location>
</feature>
<feature type="region of interest" description="Disordered" evidence="6">
    <location>
        <begin position="248"/>
        <end position="272"/>
    </location>
</feature>
<protein>
    <recommendedName>
        <fullName evidence="7">C3H1-type domain-containing protein</fullName>
    </recommendedName>
</protein>
<feature type="region of interest" description="Disordered" evidence="6">
    <location>
        <begin position="117"/>
        <end position="136"/>
    </location>
</feature>
<reference evidence="9" key="2">
    <citation type="submission" date="2013-12" db="EMBL/GenBank/DDBJ databases">
        <title>Evolution of pathogenesis and genome organization in the Tremellales.</title>
        <authorList>
            <person name="Cuomo C."/>
            <person name="Litvintseva A."/>
            <person name="Heitman J."/>
            <person name="Chen Y."/>
            <person name="Sun S."/>
            <person name="Springer D."/>
            <person name="Dromer F."/>
            <person name="Young S."/>
            <person name="Zeng Q."/>
            <person name="Chapman S."/>
            <person name="Gujja S."/>
            <person name="Saif S."/>
            <person name="Birren B."/>
        </authorList>
    </citation>
    <scope>NUCLEOTIDE SEQUENCE [LARGE SCALE GENOMIC DNA]</scope>
    <source>
        <strain evidence="9">BCC8398</strain>
    </source>
</reference>
<gene>
    <name evidence="8" type="ORF">I316_06933</name>
</gene>
<evidence type="ECO:0000259" key="7">
    <source>
        <dbReference type="PROSITE" id="PS50103"/>
    </source>
</evidence>
<dbReference type="InterPro" id="IPR036855">
    <property type="entry name" value="Znf_CCCH_sf"/>
</dbReference>
<dbReference type="FunFam" id="4.10.1000.10:FF:000001">
    <property type="entry name" value="zinc finger CCCH domain-containing protein 15-like"/>
    <property type="match status" value="1"/>
</dbReference>
<evidence type="ECO:0000256" key="2">
    <source>
        <dbReference type="ARBA" id="ARBA00022737"/>
    </source>
</evidence>
<reference evidence="8 9" key="1">
    <citation type="submission" date="2013-07" db="EMBL/GenBank/DDBJ databases">
        <title>The Genome Sequence of Cryptococcus heveanensis BCC8398.</title>
        <authorList>
            <consortium name="The Broad Institute Genome Sequencing Platform"/>
            <person name="Cuomo C."/>
            <person name="Litvintseva A."/>
            <person name="Chen Y."/>
            <person name="Heitman J."/>
            <person name="Sun S."/>
            <person name="Springer D."/>
            <person name="Dromer F."/>
            <person name="Young S.K."/>
            <person name="Zeng Q."/>
            <person name="Gargeya S."/>
            <person name="Fitzgerald M."/>
            <person name="Abouelleil A."/>
            <person name="Alvarado L."/>
            <person name="Berlin A.M."/>
            <person name="Chapman S.B."/>
            <person name="Dewar J."/>
            <person name="Goldberg J."/>
            <person name="Griggs A."/>
            <person name="Gujja S."/>
            <person name="Hansen M."/>
            <person name="Howarth C."/>
            <person name="Imamovic A."/>
            <person name="Larimer J."/>
            <person name="McCowan C."/>
            <person name="Murphy C."/>
            <person name="Pearson M."/>
            <person name="Priest M."/>
            <person name="Roberts A."/>
            <person name="Saif S."/>
            <person name="Shea T."/>
            <person name="Sykes S."/>
            <person name="Wortman J."/>
            <person name="Nusbaum C."/>
            <person name="Birren B."/>
        </authorList>
    </citation>
    <scope>NUCLEOTIDE SEQUENCE [LARGE SCALE GENOMIC DNA]</scope>
    <source>
        <strain evidence="8 9">BCC8398</strain>
    </source>
</reference>
<dbReference type="InterPro" id="IPR000571">
    <property type="entry name" value="Znf_CCCH"/>
</dbReference>
<dbReference type="OrthoDB" id="410307at2759"/>
<keyword evidence="3 5" id="KW-0863">Zinc-finger</keyword>
<feature type="domain" description="C3H1-type" evidence="7">
    <location>
        <begin position="558"/>
        <end position="586"/>
    </location>
</feature>
<dbReference type="AlphaFoldDB" id="A0A1B9GJV2"/>
<evidence type="ECO:0000256" key="6">
    <source>
        <dbReference type="SAM" id="MobiDB-lite"/>
    </source>
</evidence>
<feature type="compositionally biased region" description="Polar residues" evidence="6">
    <location>
        <begin position="13"/>
        <end position="22"/>
    </location>
</feature>